<dbReference type="AlphaFoldDB" id="A0A5S4ZYL7"/>
<accession>A0A5S4ZYL7</accession>
<feature type="chain" id="PRO_5038605710" evidence="2">
    <location>
        <begin position="26"/>
        <end position="399"/>
    </location>
</feature>
<comment type="caution">
    <text evidence="4">The sequence shown here is derived from an EMBL/GenBank/DDBJ whole genome shotgun (WGS) entry which is preliminary data.</text>
</comment>
<keyword evidence="5" id="KW-1185">Reference proteome</keyword>
<dbReference type="RefSeq" id="WP_166510496.1">
    <property type="nucleotide sequence ID" value="NZ_VNHM01000002.1"/>
</dbReference>
<evidence type="ECO:0000256" key="2">
    <source>
        <dbReference type="SAM" id="SignalP"/>
    </source>
</evidence>
<dbReference type="EMBL" id="VNHM01000002">
    <property type="protein sequence ID" value="TYO97241.1"/>
    <property type="molecule type" value="Genomic_DNA"/>
</dbReference>
<feature type="signal peptide" evidence="2">
    <location>
        <begin position="1"/>
        <end position="25"/>
    </location>
</feature>
<evidence type="ECO:0000313" key="5">
    <source>
        <dbReference type="Proteomes" id="UP000323166"/>
    </source>
</evidence>
<proteinExistence type="predicted"/>
<dbReference type="CDD" id="cd07731">
    <property type="entry name" value="ComA-like_MBL-fold"/>
    <property type="match status" value="1"/>
</dbReference>
<feature type="region of interest" description="Disordered" evidence="1">
    <location>
        <begin position="311"/>
        <end position="332"/>
    </location>
</feature>
<organism evidence="4 5">
    <name type="scientific">Desulfallas thermosapovorans DSM 6562</name>
    <dbReference type="NCBI Taxonomy" id="1121431"/>
    <lineage>
        <taxon>Bacteria</taxon>
        <taxon>Bacillati</taxon>
        <taxon>Bacillota</taxon>
        <taxon>Clostridia</taxon>
        <taxon>Eubacteriales</taxon>
        <taxon>Desulfallaceae</taxon>
        <taxon>Desulfallas</taxon>
    </lineage>
</organism>
<keyword evidence="2" id="KW-0732">Signal</keyword>
<dbReference type="InterPro" id="IPR052159">
    <property type="entry name" value="Competence_DNA_uptake"/>
</dbReference>
<dbReference type="PANTHER" id="PTHR30619:SF7">
    <property type="entry name" value="BETA-LACTAMASE DOMAIN PROTEIN"/>
    <property type="match status" value="1"/>
</dbReference>
<evidence type="ECO:0000313" key="4">
    <source>
        <dbReference type="EMBL" id="TYO97241.1"/>
    </source>
</evidence>
<evidence type="ECO:0000256" key="1">
    <source>
        <dbReference type="SAM" id="MobiDB-lite"/>
    </source>
</evidence>
<dbReference type="SMART" id="SM00849">
    <property type="entry name" value="Lactamase_B"/>
    <property type="match status" value="1"/>
</dbReference>
<dbReference type="SUPFAM" id="SSF56281">
    <property type="entry name" value="Metallo-hydrolase/oxidoreductase"/>
    <property type="match status" value="1"/>
</dbReference>
<name>A0A5S4ZYL7_9FIRM</name>
<feature type="domain" description="Metallo-beta-lactamase" evidence="3">
    <location>
        <begin position="74"/>
        <end position="269"/>
    </location>
</feature>
<feature type="compositionally biased region" description="Polar residues" evidence="1">
    <location>
        <begin position="34"/>
        <end position="55"/>
    </location>
</feature>
<feature type="region of interest" description="Disordered" evidence="1">
    <location>
        <begin position="34"/>
        <end position="57"/>
    </location>
</feature>
<protein>
    <submittedName>
        <fullName evidence="4">Competence protein ComEC</fullName>
    </submittedName>
</protein>
<gene>
    <name evidence="4" type="ORF">LX24_00425</name>
</gene>
<dbReference type="PROSITE" id="PS51257">
    <property type="entry name" value="PROKAR_LIPOPROTEIN"/>
    <property type="match status" value="1"/>
</dbReference>
<dbReference type="Gene3D" id="3.60.15.10">
    <property type="entry name" value="Ribonuclease Z/Hydroxyacylglutathione hydrolase-like"/>
    <property type="match status" value="1"/>
</dbReference>
<dbReference type="InterPro" id="IPR036866">
    <property type="entry name" value="RibonucZ/Hydroxyglut_hydro"/>
</dbReference>
<dbReference type="InterPro" id="IPR001279">
    <property type="entry name" value="Metallo-B-lactamas"/>
</dbReference>
<dbReference type="Proteomes" id="UP000323166">
    <property type="component" value="Unassembled WGS sequence"/>
</dbReference>
<dbReference type="PANTHER" id="PTHR30619">
    <property type="entry name" value="DNA INTERNALIZATION/COMPETENCE PROTEIN COMEC/REC2"/>
    <property type="match status" value="1"/>
</dbReference>
<reference evidence="4 5" key="1">
    <citation type="submission" date="2019-07" db="EMBL/GenBank/DDBJ databases">
        <title>Genomic Encyclopedia of Type Strains, Phase I: the one thousand microbial genomes (KMG-I) project.</title>
        <authorList>
            <person name="Kyrpides N."/>
        </authorList>
    </citation>
    <scope>NUCLEOTIDE SEQUENCE [LARGE SCALE GENOMIC DNA]</scope>
    <source>
        <strain evidence="4 5">DSM 6562</strain>
    </source>
</reference>
<evidence type="ECO:0000259" key="3">
    <source>
        <dbReference type="SMART" id="SM00849"/>
    </source>
</evidence>
<dbReference type="InterPro" id="IPR035681">
    <property type="entry name" value="ComA-like_MBL"/>
</dbReference>
<sequence length="399" mass="42939">MYKKSNRKKGLWPVLIVCAILLLFAAGCSSDTKSTDFLSGPETNNSGFERTTEGQPSGEVLSGQLKVHFLDVGQADSILVQLPNNQNMLIDAGDNDDGDTIVDYLTGAGVEKIDYLVGTHPHADHIGGMDTVIKNFTIGRVYMPRVTTTTKTFEDVLAAIEYKGLNINTAKAGLKIIDDGNLQALILAPLGTEYEEMNNYSAVIKVTWGEVSFLFTGDAEEQSEREMLASGVSLQANVLKVGHHGSHSSTSAAFLQSVEPQYAVICVGAGNDYGHPHRETMARLQGVNVFRTDLDGTVVFVTDGREINVTTGKNKPGAPGQTGEPGAAAEPIKSGAVAPNNERVYVDDGGRGLIKGNINSKGEKIYHMPDSPYYDSVKPERWFKTEKEALAAGFRPVKG</sequence>
<dbReference type="Pfam" id="PF00753">
    <property type="entry name" value="Lactamase_B"/>
    <property type="match status" value="1"/>
</dbReference>